<keyword evidence="6" id="KW-0735">Signal-anchor</keyword>
<evidence type="ECO:0000313" key="12">
    <source>
        <dbReference type="Proteomes" id="UP000008144"/>
    </source>
</evidence>
<evidence type="ECO:0000256" key="6">
    <source>
        <dbReference type="ARBA" id="ARBA00022968"/>
    </source>
</evidence>
<reference evidence="11" key="3">
    <citation type="submission" date="2025-08" db="UniProtKB">
        <authorList>
            <consortium name="Ensembl"/>
        </authorList>
    </citation>
    <scope>IDENTIFICATION</scope>
</reference>
<dbReference type="EC" id="2.4.1.-" evidence="10"/>
<proteinExistence type="inferred from homology"/>
<evidence type="ECO:0000256" key="9">
    <source>
        <dbReference type="ARBA" id="ARBA00023136"/>
    </source>
</evidence>
<dbReference type="GO" id="GO:0000139">
    <property type="term" value="C:Golgi membrane"/>
    <property type="evidence" value="ECO:0000318"/>
    <property type="project" value="GO_Central"/>
</dbReference>
<evidence type="ECO:0000256" key="8">
    <source>
        <dbReference type="ARBA" id="ARBA00023034"/>
    </source>
</evidence>
<dbReference type="AlphaFoldDB" id="F7B4J3"/>
<keyword evidence="7" id="KW-1133">Transmembrane helix</keyword>
<evidence type="ECO:0000256" key="4">
    <source>
        <dbReference type="ARBA" id="ARBA00022679"/>
    </source>
</evidence>
<organism evidence="11 12">
    <name type="scientific">Ciona intestinalis</name>
    <name type="common">Transparent sea squirt</name>
    <name type="synonym">Ascidia intestinalis</name>
    <dbReference type="NCBI Taxonomy" id="7719"/>
    <lineage>
        <taxon>Eukaryota</taxon>
        <taxon>Metazoa</taxon>
        <taxon>Chordata</taxon>
        <taxon>Tunicata</taxon>
        <taxon>Ascidiacea</taxon>
        <taxon>Phlebobranchia</taxon>
        <taxon>Cionidae</taxon>
        <taxon>Ciona</taxon>
    </lineage>
</organism>
<keyword evidence="8 10" id="KW-0333">Golgi apparatus</keyword>
<dbReference type="HOGENOM" id="CLU_036849_4_1_1"/>
<dbReference type="InterPro" id="IPR002659">
    <property type="entry name" value="Glyco_trans_31"/>
</dbReference>
<dbReference type="PANTHER" id="PTHR11214">
    <property type="entry name" value="BETA-1,3-N-ACETYLGLUCOSAMINYLTRANSFERASE"/>
    <property type="match status" value="1"/>
</dbReference>
<dbReference type="Pfam" id="PF01762">
    <property type="entry name" value="Galactosyl_T"/>
    <property type="match status" value="1"/>
</dbReference>
<dbReference type="EMBL" id="EAAA01001108">
    <property type="status" value="NOT_ANNOTATED_CDS"/>
    <property type="molecule type" value="Genomic_DNA"/>
</dbReference>
<evidence type="ECO:0000256" key="1">
    <source>
        <dbReference type="ARBA" id="ARBA00004323"/>
    </source>
</evidence>
<comment type="similarity">
    <text evidence="2 10">Belongs to the glycosyltransferase 31 family.</text>
</comment>
<evidence type="ECO:0000256" key="7">
    <source>
        <dbReference type="ARBA" id="ARBA00022989"/>
    </source>
</evidence>
<reference evidence="12" key="1">
    <citation type="journal article" date="2002" name="Science">
        <title>The draft genome of Ciona intestinalis: insights into chordate and vertebrate origins.</title>
        <authorList>
            <person name="Dehal P."/>
            <person name="Satou Y."/>
            <person name="Campbell R.K."/>
            <person name="Chapman J."/>
            <person name="Degnan B."/>
            <person name="De Tomaso A."/>
            <person name="Davidson B."/>
            <person name="Di Gregorio A."/>
            <person name="Gelpke M."/>
            <person name="Goodstein D.M."/>
            <person name="Harafuji N."/>
            <person name="Hastings K.E."/>
            <person name="Ho I."/>
            <person name="Hotta K."/>
            <person name="Huang W."/>
            <person name="Kawashima T."/>
            <person name="Lemaire P."/>
            <person name="Martinez D."/>
            <person name="Meinertzhagen I.A."/>
            <person name="Necula S."/>
            <person name="Nonaka M."/>
            <person name="Putnam N."/>
            <person name="Rash S."/>
            <person name="Saiga H."/>
            <person name="Satake M."/>
            <person name="Terry A."/>
            <person name="Yamada L."/>
            <person name="Wang H.G."/>
            <person name="Awazu S."/>
            <person name="Azumi K."/>
            <person name="Boore J."/>
            <person name="Branno M."/>
            <person name="Chin-Bow S."/>
            <person name="DeSantis R."/>
            <person name="Doyle S."/>
            <person name="Francino P."/>
            <person name="Keys D.N."/>
            <person name="Haga S."/>
            <person name="Hayashi H."/>
            <person name="Hino K."/>
            <person name="Imai K.S."/>
            <person name="Inaba K."/>
            <person name="Kano S."/>
            <person name="Kobayashi K."/>
            <person name="Kobayashi M."/>
            <person name="Lee B.I."/>
            <person name="Makabe K.W."/>
            <person name="Manohar C."/>
            <person name="Matassi G."/>
            <person name="Medina M."/>
            <person name="Mochizuki Y."/>
            <person name="Mount S."/>
            <person name="Morishita T."/>
            <person name="Miura S."/>
            <person name="Nakayama A."/>
            <person name="Nishizaka S."/>
            <person name="Nomoto H."/>
            <person name="Ohta F."/>
            <person name="Oishi K."/>
            <person name="Rigoutsos I."/>
            <person name="Sano M."/>
            <person name="Sasaki A."/>
            <person name="Sasakura Y."/>
            <person name="Shoguchi E."/>
            <person name="Shin-i T."/>
            <person name="Spagnuolo A."/>
            <person name="Stainier D."/>
            <person name="Suzuki M.M."/>
            <person name="Tassy O."/>
            <person name="Takatori N."/>
            <person name="Tokuoka M."/>
            <person name="Yagi K."/>
            <person name="Yoshizaki F."/>
            <person name="Wada S."/>
            <person name="Zhang C."/>
            <person name="Hyatt P.D."/>
            <person name="Larimer F."/>
            <person name="Detter C."/>
            <person name="Doggett N."/>
            <person name="Glavina T."/>
            <person name="Hawkins T."/>
            <person name="Richardson P."/>
            <person name="Lucas S."/>
            <person name="Kohara Y."/>
            <person name="Levine M."/>
            <person name="Satoh N."/>
            <person name="Rokhsar D.S."/>
        </authorList>
    </citation>
    <scope>NUCLEOTIDE SEQUENCE [LARGE SCALE GENOMIC DNA]</scope>
</reference>
<dbReference type="GeneTree" id="ENSGT00940000163442"/>
<dbReference type="Gene3D" id="3.90.550.50">
    <property type="match status" value="1"/>
</dbReference>
<name>F7B4J3_CIOIN</name>
<evidence type="ECO:0000256" key="5">
    <source>
        <dbReference type="ARBA" id="ARBA00022692"/>
    </source>
</evidence>
<evidence type="ECO:0000256" key="10">
    <source>
        <dbReference type="RuleBase" id="RU363063"/>
    </source>
</evidence>
<dbReference type="GO" id="GO:0016757">
    <property type="term" value="F:glycosyltransferase activity"/>
    <property type="evidence" value="ECO:0000318"/>
    <property type="project" value="GO_Central"/>
</dbReference>
<keyword evidence="9" id="KW-0472">Membrane</keyword>
<accession>F7B4J3</accession>
<protein>
    <recommendedName>
        <fullName evidence="10">Hexosyltransferase</fullName>
        <ecNumber evidence="10">2.4.1.-</ecNumber>
    </recommendedName>
</protein>
<evidence type="ECO:0000313" key="11">
    <source>
        <dbReference type="Ensembl" id="ENSCINP00000005021.3"/>
    </source>
</evidence>
<reference evidence="11" key="4">
    <citation type="submission" date="2025-09" db="UniProtKB">
        <authorList>
            <consortium name="Ensembl"/>
        </authorList>
    </citation>
    <scope>IDENTIFICATION</scope>
</reference>
<comment type="subcellular location">
    <subcellularLocation>
        <location evidence="1 10">Golgi apparatus membrane</location>
        <topology evidence="1 10">Single-pass type II membrane protein</topology>
    </subcellularLocation>
</comment>
<keyword evidence="4" id="KW-0808">Transferase</keyword>
<keyword evidence="12" id="KW-1185">Reference proteome</keyword>
<keyword evidence="5" id="KW-0812">Transmembrane</keyword>
<dbReference type="OMA" id="WIVEENA"/>
<sequence length="283" mass="32551">MDEGYKCGKVLRPKIDKETPWMTLLVKTAPKNFEYRNIIRKTWGGIQQFRGKIFKAIFMVGLAPSDDGVQTNLTVENGKYGDVLQCDFVDAYNALPTKVLSSLRWIVEENATSRFYSVTDDDCVINIPLLHDIFTKKDKGSVKDSLDDHNTVYCGYKYEAGAKPYRNNSSKWQMSMDLYSASNFPTYCMGAMWTLSFEIIRSLTCLSTVTDYADFYVEDVLITGILREKLGQGESNIKRIWKSHKVEKLRLLTLHTGKMEKKEGKKAMFEQWETWSKNLTTVK</sequence>
<dbReference type="Ensembl" id="ENSCINT00000005021.3">
    <property type="protein sequence ID" value="ENSCINP00000005021.3"/>
    <property type="gene ID" value="ENSCING00000002476.3"/>
</dbReference>
<keyword evidence="3 10" id="KW-0328">Glycosyltransferase</keyword>
<dbReference type="PANTHER" id="PTHR11214:SF283">
    <property type="entry name" value="N-ACETYLLACTOSAMINIDE BETA-1,3-N-ACETYLGLUCOSAMINYLTRANSFERASE 4-LIKE"/>
    <property type="match status" value="1"/>
</dbReference>
<dbReference type="GO" id="GO:0016758">
    <property type="term" value="F:hexosyltransferase activity"/>
    <property type="evidence" value="ECO:0007669"/>
    <property type="project" value="InterPro"/>
</dbReference>
<reference evidence="11" key="2">
    <citation type="journal article" date="2008" name="Genome Biol.">
        <title>Improved genome assembly and evidence-based global gene model set for the chordate Ciona intestinalis: new insight into intron and operon populations.</title>
        <authorList>
            <person name="Satou Y."/>
            <person name="Mineta K."/>
            <person name="Ogasawara M."/>
            <person name="Sasakura Y."/>
            <person name="Shoguchi E."/>
            <person name="Ueno K."/>
            <person name="Yamada L."/>
            <person name="Matsumoto J."/>
            <person name="Wasserscheid J."/>
            <person name="Dewar K."/>
            <person name="Wiley G.B."/>
            <person name="Macmil S.L."/>
            <person name="Roe B.A."/>
            <person name="Zeller R.W."/>
            <person name="Hastings K.E."/>
            <person name="Lemaire P."/>
            <person name="Lindquist E."/>
            <person name="Endo T."/>
            <person name="Hotta K."/>
            <person name="Inaba K."/>
        </authorList>
    </citation>
    <scope>NUCLEOTIDE SEQUENCE [LARGE SCALE GENOMIC DNA]</scope>
    <source>
        <strain evidence="11">wild type</strain>
    </source>
</reference>
<dbReference type="InParanoid" id="F7B4J3"/>
<evidence type="ECO:0000256" key="3">
    <source>
        <dbReference type="ARBA" id="ARBA00022676"/>
    </source>
</evidence>
<evidence type="ECO:0000256" key="2">
    <source>
        <dbReference type="ARBA" id="ARBA00008661"/>
    </source>
</evidence>
<dbReference type="Proteomes" id="UP000008144">
    <property type="component" value="Chromosome 13"/>
</dbReference>
<dbReference type="GO" id="GO:0006493">
    <property type="term" value="P:protein O-linked glycosylation"/>
    <property type="evidence" value="ECO:0000318"/>
    <property type="project" value="GO_Central"/>
</dbReference>